<name>A0AAU8HQR5_9FIRM</name>
<dbReference type="GO" id="GO:0006260">
    <property type="term" value="P:DNA replication"/>
    <property type="evidence" value="ECO:0007669"/>
    <property type="project" value="UniProtKB-UniRule"/>
</dbReference>
<accession>A0AAU8HQR5</accession>
<dbReference type="EMBL" id="CP159485">
    <property type="protein sequence ID" value="XCI27745.1"/>
    <property type="molecule type" value="Genomic_DNA"/>
</dbReference>
<dbReference type="InterPro" id="IPR023093">
    <property type="entry name" value="ScpA-like_C"/>
</dbReference>
<dbReference type="HAMAP" id="MF_01805">
    <property type="entry name" value="ScpA"/>
    <property type="match status" value="1"/>
</dbReference>
<comment type="similarity">
    <text evidence="3">Belongs to the ScpA family.</text>
</comment>
<proteinExistence type="inferred from homology"/>
<gene>
    <name evidence="3" type="primary">scpA</name>
    <name evidence="4" type="ORF">PRVXH_001664</name>
</gene>
<evidence type="ECO:0000256" key="1">
    <source>
        <dbReference type="ARBA" id="ARBA00022829"/>
    </source>
</evidence>
<keyword evidence="3" id="KW-0963">Cytoplasm</keyword>
<comment type="subcellular location">
    <subcellularLocation>
        <location evidence="3">Cytoplasm</location>
    </subcellularLocation>
    <text evidence="3">Associated with two foci at the outer edges of the nucleoid region in young cells, and at four foci within both cell halves in older cells.</text>
</comment>
<dbReference type="Gene3D" id="1.10.10.580">
    <property type="entry name" value="Structural maintenance of chromosome 1. Chain E"/>
    <property type="match status" value="1"/>
</dbReference>
<sequence length="251" mass="29381">MEFKVKLEQFEGPFDLLLHLVEKAEVDINEISISQITDEYLRYVEELEKLDLEGVSEFLVVAATLIDIKSRSLLPKRKKIISENEEIEDPREQLVRRLLEYKRYKEVSTILEEMAERQNAFHTRPPEVIKEKKGPVKLSLNSLYSAFQRALDKSPIKEEKPHEVKKEKITIDDKMVTLKKKLYKSKSLSFNDIMLECKSREEMVLTFLAMLELIRVNEISVTQKEYFGDIIIKAKKRGDENWNKGETSTIA</sequence>
<dbReference type="Gene3D" id="6.10.250.2410">
    <property type="match status" value="1"/>
</dbReference>
<dbReference type="GO" id="GO:0007059">
    <property type="term" value="P:chromosome segregation"/>
    <property type="evidence" value="ECO:0007669"/>
    <property type="project" value="UniProtKB-UniRule"/>
</dbReference>
<evidence type="ECO:0000256" key="2">
    <source>
        <dbReference type="ARBA" id="ARBA00044777"/>
    </source>
</evidence>
<comment type="subunit">
    <text evidence="3">Component of a cohesin-like complex composed of ScpA, ScpB and the Smc homodimer, in which ScpA and ScpB bind to the head domain of Smc. The presence of the three proteins is required for the association of the complex with DNA.</text>
</comment>
<reference evidence="4" key="1">
    <citation type="journal article" date="2018" name="Antonie Van Leeuwenhoek">
        <title>Proteinivorax hydrogeniformans sp. nov., an anaerobic, haloalkaliphilic bacterium fermenting proteinaceous compounds with high hydrogen production.</title>
        <authorList>
            <person name="Boltyanskaya Y."/>
            <person name="Detkova E."/>
            <person name="Pimenov N."/>
            <person name="Kevbrin V."/>
        </authorList>
    </citation>
    <scope>NUCLEOTIDE SEQUENCE</scope>
    <source>
        <strain evidence="4">Z-710</strain>
    </source>
</reference>
<dbReference type="Pfam" id="PF02616">
    <property type="entry name" value="SMC_ScpA"/>
    <property type="match status" value="1"/>
</dbReference>
<evidence type="ECO:0000256" key="3">
    <source>
        <dbReference type="HAMAP-Rule" id="MF_01805"/>
    </source>
</evidence>
<dbReference type="SUPFAM" id="SSF46785">
    <property type="entry name" value="Winged helix' DNA-binding domain"/>
    <property type="match status" value="1"/>
</dbReference>
<dbReference type="InterPro" id="IPR036390">
    <property type="entry name" value="WH_DNA-bd_sf"/>
</dbReference>
<keyword evidence="3" id="KW-0132">Cell division</keyword>
<keyword evidence="1 3" id="KW-0159">Chromosome partition</keyword>
<dbReference type="AlphaFoldDB" id="A0AAU8HQR5"/>
<dbReference type="GO" id="GO:0051301">
    <property type="term" value="P:cell division"/>
    <property type="evidence" value="ECO:0007669"/>
    <property type="project" value="UniProtKB-KW"/>
</dbReference>
<comment type="function">
    <text evidence="3">Participates in chromosomal partition during cell division. May act via the formation of a condensin-like complex containing Smc and ScpB that pull DNA away from mid-cell into both cell halves.</text>
</comment>
<keyword evidence="3" id="KW-0131">Cell cycle</keyword>
<reference evidence="4" key="2">
    <citation type="submission" date="2024-06" db="EMBL/GenBank/DDBJ databases">
        <authorList>
            <person name="Petrova K.O."/>
            <person name="Toshchakov S.V."/>
            <person name="Boltjanskaja Y.V."/>
            <person name="Kevbrin V.V."/>
        </authorList>
    </citation>
    <scope>NUCLEOTIDE SEQUENCE</scope>
    <source>
        <strain evidence="4">Z-710</strain>
    </source>
</reference>
<dbReference type="PANTHER" id="PTHR33969">
    <property type="entry name" value="SEGREGATION AND CONDENSATION PROTEIN A"/>
    <property type="match status" value="1"/>
</dbReference>
<dbReference type="InterPro" id="IPR003768">
    <property type="entry name" value="ScpA"/>
</dbReference>
<dbReference type="RefSeq" id="WP_353892322.1">
    <property type="nucleotide sequence ID" value="NZ_CP159485.1"/>
</dbReference>
<organism evidence="4">
    <name type="scientific">Proteinivorax hydrogeniformans</name>
    <dbReference type="NCBI Taxonomy" id="1826727"/>
    <lineage>
        <taxon>Bacteria</taxon>
        <taxon>Bacillati</taxon>
        <taxon>Bacillota</taxon>
        <taxon>Clostridia</taxon>
        <taxon>Eubacteriales</taxon>
        <taxon>Proteinivoracaceae</taxon>
        <taxon>Proteinivorax</taxon>
    </lineage>
</organism>
<evidence type="ECO:0000313" key="4">
    <source>
        <dbReference type="EMBL" id="XCI27745.1"/>
    </source>
</evidence>
<dbReference type="PANTHER" id="PTHR33969:SF2">
    <property type="entry name" value="SEGREGATION AND CONDENSATION PROTEIN A"/>
    <property type="match status" value="1"/>
</dbReference>
<protein>
    <recommendedName>
        <fullName evidence="2 3">Segregation and condensation protein A</fullName>
    </recommendedName>
</protein>
<dbReference type="GO" id="GO:0005737">
    <property type="term" value="C:cytoplasm"/>
    <property type="evidence" value="ECO:0007669"/>
    <property type="project" value="UniProtKB-SubCell"/>
</dbReference>